<accession>A0A1Y5TKZ1</accession>
<dbReference type="AlphaFoldDB" id="A0A1Y5TKZ1"/>
<evidence type="ECO:0000313" key="1">
    <source>
        <dbReference type="EMBL" id="SLN64535.1"/>
    </source>
</evidence>
<evidence type="ECO:0000313" key="2">
    <source>
        <dbReference type="Proteomes" id="UP000193827"/>
    </source>
</evidence>
<dbReference type="Proteomes" id="UP000193827">
    <property type="component" value="Unassembled WGS sequence"/>
</dbReference>
<dbReference type="RefSeq" id="WP_235862334.1">
    <property type="nucleotide sequence ID" value="NZ_FWFL01000011.1"/>
</dbReference>
<dbReference type="Pfam" id="PF20107">
    <property type="entry name" value="DUF6497"/>
    <property type="match status" value="1"/>
</dbReference>
<name>A0A1Y5TKZ1_9RHOB</name>
<gene>
    <name evidence="1" type="ORF">PEL8287_03559</name>
</gene>
<proteinExistence type="predicted"/>
<keyword evidence="2" id="KW-1185">Reference proteome</keyword>
<sequence length="156" mass="16811">MSQEPRALDAVGRMKAAMITGALLAAAGVTAGALWMGGGQKPVALADQGILLPSGLEAELQEMLWNEPGSGLVYRFRFVAPAFKGGDGDFDQLRADLEYLCNEYALARLSNLGPVPRQVIISLADRPSEFGVADPNVTQVFEAYSIENDTCIWEMF</sequence>
<organism evidence="1 2">
    <name type="scientific">Roseovarius litorisediminis</name>
    <dbReference type="NCBI Taxonomy" id="1312363"/>
    <lineage>
        <taxon>Bacteria</taxon>
        <taxon>Pseudomonadati</taxon>
        <taxon>Pseudomonadota</taxon>
        <taxon>Alphaproteobacteria</taxon>
        <taxon>Rhodobacterales</taxon>
        <taxon>Roseobacteraceae</taxon>
        <taxon>Roseovarius</taxon>
    </lineage>
</organism>
<dbReference type="EMBL" id="FWFL01000011">
    <property type="protein sequence ID" value="SLN64535.1"/>
    <property type="molecule type" value="Genomic_DNA"/>
</dbReference>
<reference evidence="1 2" key="1">
    <citation type="submission" date="2017-03" db="EMBL/GenBank/DDBJ databases">
        <authorList>
            <person name="Afonso C.L."/>
            <person name="Miller P.J."/>
            <person name="Scott M.A."/>
            <person name="Spackman E."/>
            <person name="Goraichik I."/>
            <person name="Dimitrov K.M."/>
            <person name="Suarez D.L."/>
            <person name="Swayne D.E."/>
        </authorList>
    </citation>
    <scope>NUCLEOTIDE SEQUENCE [LARGE SCALE GENOMIC DNA]</scope>
    <source>
        <strain evidence="1 2">CECT 8287</strain>
    </source>
</reference>
<dbReference type="InterPro" id="IPR045467">
    <property type="entry name" value="DUF6497"/>
</dbReference>
<evidence type="ECO:0008006" key="3">
    <source>
        <dbReference type="Google" id="ProtNLM"/>
    </source>
</evidence>
<protein>
    <recommendedName>
        <fullName evidence="3">Acetolactate synthase</fullName>
    </recommendedName>
</protein>